<protein>
    <recommendedName>
        <fullName evidence="5">S-adenosyl-L-methionine-dependent methyltransferase</fullName>
    </recommendedName>
</protein>
<dbReference type="InterPro" id="IPR005299">
    <property type="entry name" value="MeTrfase_7"/>
</dbReference>
<dbReference type="Pfam" id="PF03492">
    <property type="entry name" value="Methyltransf_7"/>
    <property type="match status" value="1"/>
</dbReference>
<evidence type="ECO:0000313" key="3">
    <source>
        <dbReference type="EMBL" id="GIJ86752.1"/>
    </source>
</evidence>
<gene>
    <name evidence="3" type="ORF">Asppvi_005647</name>
</gene>
<accession>A0A9P3EUL0</accession>
<keyword evidence="4" id="KW-1185">Reference proteome</keyword>
<dbReference type="Gene3D" id="3.40.50.150">
    <property type="entry name" value="Vaccinia Virus protein VP39"/>
    <property type="match status" value="1"/>
</dbReference>
<dbReference type="GO" id="GO:0046872">
    <property type="term" value="F:metal ion binding"/>
    <property type="evidence" value="ECO:0007669"/>
    <property type="project" value="UniProtKB-KW"/>
</dbReference>
<proteinExistence type="predicted"/>
<evidence type="ECO:0000256" key="2">
    <source>
        <dbReference type="ARBA" id="ARBA00022842"/>
    </source>
</evidence>
<evidence type="ECO:0008006" key="5">
    <source>
        <dbReference type="Google" id="ProtNLM"/>
    </source>
</evidence>
<dbReference type="OrthoDB" id="1523883at2759"/>
<name>A0A9P3EUL0_9EURO</name>
<dbReference type="GeneID" id="67004258"/>
<dbReference type="InterPro" id="IPR042086">
    <property type="entry name" value="MeTrfase_capping"/>
</dbReference>
<dbReference type="Proteomes" id="UP001043456">
    <property type="component" value="Unassembled WGS sequence"/>
</dbReference>
<keyword evidence="1" id="KW-0479">Metal-binding</keyword>
<evidence type="ECO:0000256" key="1">
    <source>
        <dbReference type="ARBA" id="ARBA00022723"/>
    </source>
</evidence>
<organism evidence="3 4">
    <name type="scientific">Aspergillus pseudoviridinutans</name>
    <dbReference type="NCBI Taxonomy" id="1517512"/>
    <lineage>
        <taxon>Eukaryota</taxon>
        <taxon>Fungi</taxon>
        <taxon>Dikarya</taxon>
        <taxon>Ascomycota</taxon>
        <taxon>Pezizomycotina</taxon>
        <taxon>Eurotiomycetes</taxon>
        <taxon>Eurotiomycetidae</taxon>
        <taxon>Eurotiales</taxon>
        <taxon>Aspergillaceae</taxon>
        <taxon>Aspergillus</taxon>
        <taxon>Aspergillus subgen. Fumigati</taxon>
    </lineage>
</organism>
<dbReference type="AlphaFoldDB" id="A0A9P3EUL0"/>
<sequence>MTAQTHSAPVDQGHDHSRVLENDVPMQGAGFYNAHSALQAAAMQRALPLFDTIPVSTVSERLTAVEYGCAQGANSRILPFKHILKARFSTSDAEKHEAQLILSDRPGNDFNTLVQTVNQIEWLPEQPKRHSIFTSMVAKSFYDRVVPSNTVDVGFSLATLHHLERAPSHTPAPTNADGNQDLNRQQAHEDLIRFLALRAQEFRQDGSLILSFVSQSSTGVPNYPDLVDACRQAMIQMVMSGRISPEVAGAFQVPTYDRTIEDVRMSLAQVKHLWQTEELFEAEITHPAYERLQAQARSGESETKMASRSYADTVVDWMMAVIAGYFAKALQVAASGLDDDARKGLLTEWSKRTKEVFLNGHRDSKVSCWFIFVKLLRI</sequence>
<evidence type="ECO:0000313" key="4">
    <source>
        <dbReference type="Proteomes" id="UP001043456"/>
    </source>
</evidence>
<comment type="caution">
    <text evidence="3">The sequence shown here is derived from an EMBL/GenBank/DDBJ whole genome shotgun (WGS) entry which is preliminary data.</text>
</comment>
<dbReference type="EMBL" id="BHVY01000004">
    <property type="protein sequence ID" value="GIJ86752.1"/>
    <property type="molecule type" value="Genomic_DNA"/>
</dbReference>
<dbReference type="PANTHER" id="PTHR31009">
    <property type="entry name" value="S-ADENOSYL-L-METHIONINE:CARBOXYL METHYLTRANSFERASE FAMILY PROTEIN"/>
    <property type="match status" value="1"/>
</dbReference>
<dbReference type="RefSeq" id="XP_043157498.1">
    <property type="nucleotide sequence ID" value="XM_043301563.1"/>
</dbReference>
<dbReference type="GO" id="GO:0008168">
    <property type="term" value="F:methyltransferase activity"/>
    <property type="evidence" value="ECO:0007669"/>
    <property type="project" value="InterPro"/>
</dbReference>
<reference evidence="3 4" key="1">
    <citation type="submission" date="2018-10" db="EMBL/GenBank/DDBJ databases">
        <title>Pan-genome distribution and transcriptional activeness of fungal secondary metabolism genes in Aspergillus section Fumigati.</title>
        <authorList>
            <person name="Takahashi H."/>
            <person name="Umemura M."/>
            <person name="Ninomiya A."/>
            <person name="Kusuya Y."/>
            <person name="Urayama S."/>
            <person name="Shimizu M."/>
            <person name="Watanabe A."/>
            <person name="Kamei K."/>
            <person name="Yaguchi T."/>
            <person name="Hagiwara D."/>
        </authorList>
    </citation>
    <scope>NUCLEOTIDE SEQUENCE [LARGE SCALE GENOMIC DNA]</scope>
    <source>
        <strain evidence="3 4">IFM 55266</strain>
    </source>
</reference>
<dbReference type="SUPFAM" id="SSF53335">
    <property type="entry name" value="S-adenosyl-L-methionine-dependent methyltransferases"/>
    <property type="match status" value="1"/>
</dbReference>
<dbReference type="Gene3D" id="1.10.1200.270">
    <property type="entry name" value="Methyltransferase, alpha-helical capping domain"/>
    <property type="match status" value="1"/>
</dbReference>
<dbReference type="InterPro" id="IPR029063">
    <property type="entry name" value="SAM-dependent_MTases_sf"/>
</dbReference>
<keyword evidence="2" id="KW-0460">Magnesium</keyword>